<name>A0A1I8G4J7_9PLAT</name>
<dbReference type="GO" id="GO:0070189">
    <property type="term" value="P:kynurenine metabolic process"/>
    <property type="evidence" value="ECO:0007669"/>
    <property type="project" value="TreeGrafter"/>
</dbReference>
<dbReference type="Proteomes" id="UP000095280">
    <property type="component" value="Unplaced"/>
</dbReference>
<evidence type="ECO:0000256" key="3">
    <source>
        <dbReference type="ARBA" id="ARBA00022642"/>
    </source>
</evidence>
<sequence>MEAERKNVCIVGGGLVGSLCACFIAKRGYKVDLFEMRQDFRADATVHGRSINLALSHRGLEALERVGLREKVTKSGIPMHARMIHSLDGKTRPIPYGRTGQFIMSVDRMGLNGVLLTEAESQPNITIHFGHKLVSCDPTTGETVFSTDDSTVKRTYDLIVGCDGAFSAVRKSMMRHCRFDYEQRYIEHGYMEIAFPPSESGGHCMATNYLHIWPRNQFMLIALPNLDGSFTGTMFMPFELFDQLKSPEAVVKFYRDTFPDALELLGEKTVVDTILSLKALPLVSIRCQPYHLNDKMLIIGDAAHAMVPFYGQGMNCGFEDCIILDDLMQQFGHDFGKVLPAFTNSRVEDAHAIVDLALYNYIEMRQSVNSVTFLLRKKLDNALNWLLPNHWVPLYTMVTFSRTPYSRAITDRRWQDRVLGRLLCAAAVAASVCAACAACAVHRVGVTRALRTHWSQMAFRASRMIEGLRKA</sequence>
<comment type="similarity">
    <text evidence="10">Belongs to the aromatic-ring hydroxylase family. KMO subfamily.</text>
</comment>
<comment type="cofactor">
    <cofactor evidence="1 10">
        <name>FAD</name>
        <dbReference type="ChEBI" id="CHEBI:57692"/>
    </cofactor>
</comment>
<dbReference type="WBParaSite" id="maker-uti_cns_0000813-snap-gene-0.9-mRNA-1">
    <property type="protein sequence ID" value="maker-uti_cns_0000813-snap-gene-0.9-mRNA-1"/>
    <property type="gene ID" value="maker-uti_cns_0000813-snap-gene-0.9"/>
</dbReference>
<dbReference type="UniPathway" id="UPA00253">
    <property type="reaction ID" value="UER00328"/>
</dbReference>
<comment type="subcellular location">
    <subcellularLocation>
        <location evidence="10">Mitochondrion</location>
    </subcellularLocation>
</comment>
<evidence type="ECO:0000256" key="9">
    <source>
        <dbReference type="ARBA" id="ARBA00047818"/>
    </source>
</evidence>
<dbReference type="GO" id="GO:0006569">
    <property type="term" value="P:L-tryptophan catabolic process"/>
    <property type="evidence" value="ECO:0007669"/>
    <property type="project" value="UniProtKB-UniRule"/>
</dbReference>
<reference evidence="12" key="1">
    <citation type="submission" date="2016-11" db="UniProtKB">
        <authorList>
            <consortium name="WormBaseParasite"/>
        </authorList>
    </citation>
    <scope>IDENTIFICATION</scope>
</reference>
<keyword evidence="6 10" id="KW-0560">Oxidoreductase</keyword>
<dbReference type="OrthoDB" id="10053569at2759"/>
<dbReference type="InterPro" id="IPR027545">
    <property type="entry name" value="Kynurenine_monooxygenase"/>
</dbReference>
<evidence type="ECO:0000313" key="12">
    <source>
        <dbReference type="WBParaSite" id="maker-uti_cns_0000813-snap-gene-0.9-mRNA-1"/>
    </source>
</evidence>
<dbReference type="PROSITE" id="PS51257">
    <property type="entry name" value="PROKAR_LIPOPROTEIN"/>
    <property type="match status" value="1"/>
</dbReference>
<dbReference type="AlphaFoldDB" id="A0A1I8G4J7"/>
<dbReference type="PRINTS" id="PR00420">
    <property type="entry name" value="RNGMNOXGNASE"/>
</dbReference>
<comment type="function">
    <text evidence="10">Catalyzes the hydroxylation of L-kynurenine (L-Kyn) to form 3-hydroxy-L-kynurenine (L-3OHKyn). Required for synthesis of quinolinic acid.</text>
</comment>
<comment type="catalytic activity">
    <reaction evidence="9 10">
        <text>L-kynurenine + NADPH + O2 + H(+) = 3-hydroxy-L-kynurenine + NADP(+) + H2O</text>
        <dbReference type="Rhea" id="RHEA:20545"/>
        <dbReference type="ChEBI" id="CHEBI:15377"/>
        <dbReference type="ChEBI" id="CHEBI:15378"/>
        <dbReference type="ChEBI" id="CHEBI:15379"/>
        <dbReference type="ChEBI" id="CHEBI:57783"/>
        <dbReference type="ChEBI" id="CHEBI:57959"/>
        <dbReference type="ChEBI" id="CHEBI:58125"/>
        <dbReference type="ChEBI" id="CHEBI:58349"/>
        <dbReference type="EC" id="1.14.13.9"/>
    </reaction>
</comment>
<evidence type="ECO:0000256" key="1">
    <source>
        <dbReference type="ARBA" id="ARBA00001974"/>
    </source>
</evidence>
<dbReference type="GO" id="GO:0019805">
    <property type="term" value="P:quinolinate biosynthetic process"/>
    <property type="evidence" value="ECO:0007669"/>
    <property type="project" value="UniProtKB-UniRule"/>
</dbReference>
<dbReference type="InterPro" id="IPR002938">
    <property type="entry name" value="FAD-bd"/>
</dbReference>
<dbReference type="STRING" id="282301.A0A1I8G4J7"/>
<evidence type="ECO:0000256" key="4">
    <source>
        <dbReference type="ARBA" id="ARBA00022827"/>
    </source>
</evidence>
<dbReference type="HAMAP" id="MF_01971">
    <property type="entry name" value="Kynurenine_monooxygenase"/>
    <property type="match status" value="1"/>
</dbReference>
<keyword evidence="2 10" id="KW-0285">Flavoprotein</keyword>
<gene>
    <name evidence="10" type="primary">KMO</name>
</gene>
<organism evidence="11 12">
    <name type="scientific">Macrostomum lignano</name>
    <dbReference type="NCBI Taxonomy" id="282301"/>
    <lineage>
        <taxon>Eukaryota</taxon>
        <taxon>Metazoa</taxon>
        <taxon>Spiralia</taxon>
        <taxon>Lophotrochozoa</taxon>
        <taxon>Platyhelminthes</taxon>
        <taxon>Rhabditophora</taxon>
        <taxon>Macrostomorpha</taxon>
        <taxon>Macrostomida</taxon>
        <taxon>Macrostomidae</taxon>
        <taxon>Macrostomum</taxon>
    </lineage>
</organism>
<evidence type="ECO:0000256" key="8">
    <source>
        <dbReference type="ARBA" id="ARBA00023128"/>
    </source>
</evidence>
<dbReference type="PANTHER" id="PTHR46028">
    <property type="entry name" value="KYNURENINE 3-MONOOXYGENASE"/>
    <property type="match status" value="1"/>
</dbReference>
<dbReference type="Gene3D" id="3.50.50.60">
    <property type="entry name" value="FAD/NAD(P)-binding domain"/>
    <property type="match status" value="1"/>
</dbReference>
<dbReference type="GO" id="GO:0034354">
    <property type="term" value="P:'de novo' NAD+ biosynthetic process from L-tryptophan"/>
    <property type="evidence" value="ECO:0007669"/>
    <property type="project" value="UniProtKB-UniRule"/>
</dbReference>
<dbReference type="Pfam" id="PF01494">
    <property type="entry name" value="FAD_binding_3"/>
    <property type="match status" value="1"/>
</dbReference>
<comment type="pathway">
    <text evidence="10">Cofactor biosynthesis; NAD(+) biosynthesis; quinolinate from L-kynurenine: step 1/3.</text>
</comment>
<keyword evidence="8 10" id="KW-0496">Mitochondrion</keyword>
<accession>A0A1I8G4J7</accession>
<dbReference type="SUPFAM" id="SSF51905">
    <property type="entry name" value="FAD/NAD(P)-binding domain"/>
    <property type="match status" value="1"/>
</dbReference>
<evidence type="ECO:0000313" key="11">
    <source>
        <dbReference type="Proteomes" id="UP000095280"/>
    </source>
</evidence>
<proteinExistence type="inferred from homology"/>
<evidence type="ECO:0000256" key="5">
    <source>
        <dbReference type="ARBA" id="ARBA00022857"/>
    </source>
</evidence>
<dbReference type="PANTHER" id="PTHR46028:SF2">
    <property type="entry name" value="KYNURENINE 3-MONOOXYGENASE"/>
    <property type="match status" value="1"/>
</dbReference>
<dbReference type="FunFam" id="3.50.50.60:FF:000129">
    <property type="entry name" value="Kynurenine 3-monooxygenase"/>
    <property type="match status" value="1"/>
</dbReference>
<protein>
    <recommendedName>
        <fullName evidence="10">Kynurenine 3-monooxygenase</fullName>
        <ecNumber evidence="10">1.14.13.9</ecNumber>
    </recommendedName>
    <alternativeName>
        <fullName evidence="10">Kynurenine 3-hydroxylase</fullName>
    </alternativeName>
</protein>
<keyword evidence="7 10" id="KW-0503">Monooxygenase</keyword>
<dbReference type="GO" id="GO:0043420">
    <property type="term" value="P:anthranilate metabolic process"/>
    <property type="evidence" value="ECO:0007669"/>
    <property type="project" value="UniProtKB-UniRule"/>
</dbReference>
<dbReference type="GO" id="GO:0005741">
    <property type="term" value="C:mitochondrial outer membrane"/>
    <property type="evidence" value="ECO:0007669"/>
    <property type="project" value="TreeGrafter"/>
</dbReference>
<keyword evidence="5 10" id="KW-0521">NADP</keyword>
<keyword evidence="3 10" id="KW-0662">Pyridine nucleotide biosynthesis</keyword>
<keyword evidence="11" id="KW-1185">Reference proteome</keyword>
<dbReference type="EC" id="1.14.13.9" evidence="10"/>
<evidence type="ECO:0000256" key="2">
    <source>
        <dbReference type="ARBA" id="ARBA00022630"/>
    </source>
</evidence>
<evidence type="ECO:0000256" key="7">
    <source>
        <dbReference type="ARBA" id="ARBA00023033"/>
    </source>
</evidence>
<dbReference type="GO" id="GO:0004502">
    <property type="term" value="F:kynurenine 3-monooxygenase activity"/>
    <property type="evidence" value="ECO:0007669"/>
    <property type="project" value="UniProtKB-UniRule"/>
</dbReference>
<evidence type="ECO:0000256" key="10">
    <source>
        <dbReference type="HAMAP-Rule" id="MF_03018"/>
    </source>
</evidence>
<dbReference type="GO" id="GO:0071949">
    <property type="term" value="F:FAD binding"/>
    <property type="evidence" value="ECO:0007669"/>
    <property type="project" value="InterPro"/>
</dbReference>
<dbReference type="InterPro" id="IPR036188">
    <property type="entry name" value="FAD/NAD-bd_sf"/>
</dbReference>
<keyword evidence="4 10" id="KW-0274">FAD</keyword>
<evidence type="ECO:0000256" key="6">
    <source>
        <dbReference type="ARBA" id="ARBA00023002"/>
    </source>
</evidence>